<proteinExistence type="predicted"/>
<organism evidence="1">
    <name type="scientific">Picea glauca</name>
    <name type="common">White spruce</name>
    <name type="synonym">Pinus glauca</name>
    <dbReference type="NCBI Taxonomy" id="3330"/>
    <lineage>
        <taxon>Eukaryota</taxon>
        <taxon>Viridiplantae</taxon>
        <taxon>Streptophyta</taxon>
        <taxon>Embryophyta</taxon>
        <taxon>Tracheophyta</taxon>
        <taxon>Spermatophyta</taxon>
        <taxon>Pinopsida</taxon>
        <taxon>Pinidae</taxon>
        <taxon>Conifers I</taxon>
        <taxon>Pinales</taxon>
        <taxon>Pinaceae</taxon>
        <taxon>Picea</taxon>
    </lineage>
</organism>
<geneLocation type="mitochondrion" evidence="1"/>
<dbReference type="EMBL" id="LKAM01000001">
    <property type="protein sequence ID" value="KUM50368.1"/>
    <property type="molecule type" value="Genomic_DNA"/>
</dbReference>
<name>A0A101M3N6_PICGL</name>
<evidence type="ECO:0000313" key="1">
    <source>
        <dbReference type="EMBL" id="KUM50368.1"/>
    </source>
</evidence>
<accession>A0A101M3N6</accession>
<protein>
    <submittedName>
        <fullName evidence="1">Uncharacterized protein</fullName>
    </submittedName>
</protein>
<reference evidence="1" key="1">
    <citation type="journal article" date="2015" name="Genome Biol. Evol.">
        <title>Organellar Genomes of White Spruce (Picea glauca): Assembly and Annotation.</title>
        <authorList>
            <person name="Jackman S.D."/>
            <person name="Warren R.L."/>
            <person name="Gibb E.A."/>
            <person name="Vandervalk B.P."/>
            <person name="Mohamadi H."/>
            <person name="Chu J."/>
            <person name="Raymond A."/>
            <person name="Pleasance S."/>
            <person name="Coope R."/>
            <person name="Wildung M.R."/>
            <person name="Ritland C.E."/>
            <person name="Bousquet J."/>
            <person name="Jones S.J."/>
            <person name="Bohlmann J."/>
            <person name="Birol I."/>
        </authorList>
    </citation>
    <scope>NUCLEOTIDE SEQUENCE [LARGE SCALE GENOMIC DNA]</scope>
    <source>
        <tissue evidence="1">Flushing bud</tissue>
    </source>
</reference>
<dbReference type="AlphaFoldDB" id="A0A101M3N6"/>
<gene>
    <name evidence="1" type="ORF">ABT39_MTgene211</name>
</gene>
<keyword evidence="1" id="KW-0496">Mitochondrion</keyword>
<sequence length="64" mass="7440">MDNLFRMGWGTKLHRMDSMGALRAYDGHYISCLRAQMPTLVLNYRWFSSRKEIGGCSIGLVWKI</sequence>
<comment type="caution">
    <text evidence="1">The sequence shown here is derived from an EMBL/GenBank/DDBJ whole genome shotgun (WGS) entry which is preliminary data.</text>
</comment>